<name>A0A413SNN2_9FIRM</name>
<reference evidence="1 2" key="1">
    <citation type="submission" date="2018-08" db="EMBL/GenBank/DDBJ databases">
        <title>A genome reference for cultivated species of the human gut microbiota.</title>
        <authorList>
            <person name="Zou Y."/>
            <person name="Xue W."/>
            <person name="Luo G."/>
        </authorList>
    </citation>
    <scope>NUCLEOTIDE SEQUENCE [LARGE SCALE GENOMIC DNA]</scope>
    <source>
        <strain evidence="1 2">AM42-8</strain>
    </source>
</reference>
<evidence type="ECO:0008006" key="3">
    <source>
        <dbReference type="Google" id="ProtNLM"/>
    </source>
</evidence>
<dbReference type="AlphaFoldDB" id="A0A413SNN2"/>
<sequence length="63" mass="7189">MLTVTNEDVLPAYLQRVSDFEDCLLATCTKANQCDASVTRNKKDFLSFWITLLSPEELLNLYS</sequence>
<organism evidence="1 2">
    <name type="scientific">Dorea formicigenerans</name>
    <dbReference type="NCBI Taxonomy" id="39486"/>
    <lineage>
        <taxon>Bacteria</taxon>
        <taxon>Bacillati</taxon>
        <taxon>Bacillota</taxon>
        <taxon>Clostridia</taxon>
        <taxon>Lachnospirales</taxon>
        <taxon>Lachnospiraceae</taxon>
        <taxon>Dorea</taxon>
    </lineage>
</organism>
<gene>
    <name evidence="1" type="ORF">DW924_09710</name>
</gene>
<protein>
    <recommendedName>
        <fullName evidence="3">PIN domain-containing protein</fullName>
    </recommendedName>
</protein>
<evidence type="ECO:0000313" key="2">
    <source>
        <dbReference type="Proteomes" id="UP000285642"/>
    </source>
</evidence>
<dbReference type="Proteomes" id="UP000285642">
    <property type="component" value="Unassembled WGS sequence"/>
</dbReference>
<accession>A0A413SNN2</accession>
<dbReference type="EMBL" id="QSFS01000009">
    <property type="protein sequence ID" value="RHA69430.1"/>
    <property type="molecule type" value="Genomic_DNA"/>
</dbReference>
<evidence type="ECO:0000313" key="1">
    <source>
        <dbReference type="EMBL" id="RHA69430.1"/>
    </source>
</evidence>
<comment type="caution">
    <text evidence="1">The sequence shown here is derived from an EMBL/GenBank/DDBJ whole genome shotgun (WGS) entry which is preliminary data.</text>
</comment>
<proteinExistence type="predicted"/>